<dbReference type="CDD" id="cd05403">
    <property type="entry name" value="NT_KNTase_like"/>
    <property type="match status" value="1"/>
</dbReference>
<dbReference type="EMBL" id="SDPW01000001">
    <property type="protein sequence ID" value="RXZ53453.1"/>
    <property type="molecule type" value="Genomic_DNA"/>
</dbReference>
<dbReference type="OrthoDB" id="9803128at2"/>
<dbReference type="Proteomes" id="UP000293345">
    <property type="component" value="Unassembled WGS sequence"/>
</dbReference>
<evidence type="ECO:0000256" key="5">
    <source>
        <dbReference type="ARBA" id="ARBA00022723"/>
    </source>
</evidence>
<organism evidence="11 12">
    <name type="scientific">Senegalimassilia faecalis</name>
    <dbReference type="NCBI Taxonomy" id="2509433"/>
    <lineage>
        <taxon>Bacteria</taxon>
        <taxon>Bacillati</taxon>
        <taxon>Actinomycetota</taxon>
        <taxon>Coriobacteriia</taxon>
        <taxon>Coriobacteriales</taxon>
        <taxon>Coriobacteriaceae</taxon>
        <taxon>Senegalimassilia</taxon>
    </lineage>
</organism>
<proteinExistence type="inferred from homology"/>
<evidence type="ECO:0000256" key="9">
    <source>
        <dbReference type="ARBA" id="ARBA00038276"/>
    </source>
</evidence>
<dbReference type="PANTHER" id="PTHR33571:SF12">
    <property type="entry name" value="BSL3053 PROTEIN"/>
    <property type="match status" value="1"/>
</dbReference>
<evidence type="ECO:0000313" key="12">
    <source>
        <dbReference type="Proteomes" id="UP000293345"/>
    </source>
</evidence>
<keyword evidence="3 11" id="KW-0808">Transferase</keyword>
<evidence type="ECO:0000259" key="10">
    <source>
        <dbReference type="Pfam" id="PF01909"/>
    </source>
</evidence>
<dbReference type="AlphaFoldDB" id="A0A4Q2K185"/>
<evidence type="ECO:0000256" key="8">
    <source>
        <dbReference type="ARBA" id="ARBA00022842"/>
    </source>
</evidence>
<evidence type="ECO:0000256" key="4">
    <source>
        <dbReference type="ARBA" id="ARBA00022695"/>
    </source>
</evidence>
<keyword evidence="7" id="KW-0067">ATP-binding</keyword>
<dbReference type="PANTHER" id="PTHR33571">
    <property type="entry name" value="SSL8005 PROTEIN"/>
    <property type="match status" value="1"/>
</dbReference>
<dbReference type="GO" id="GO:0005524">
    <property type="term" value="F:ATP binding"/>
    <property type="evidence" value="ECO:0007669"/>
    <property type="project" value="UniProtKB-KW"/>
</dbReference>
<keyword evidence="6" id="KW-0547">Nucleotide-binding</keyword>
<gene>
    <name evidence="11" type="ORF">ET524_02355</name>
</gene>
<dbReference type="GO" id="GO:0016779">
    <property type="term" value="F:nucleotidyltransferase activity"/>
    <property type="evidence" value="ECO:0007669"/>
    <property type="project" value="UniProtKB-KW"/>
</dbReference>
<evidence type="ECO:0000256" key="2">
    <source>
        <dbReference type="ARBA" id="ARBA00022649"/>
    </source>
</evidence>
<dbReference type="GO" id="GO:0046872">
    <property type="term" value="F:metal ion binding"/>
    <property type="evidence" value="ECO:0007669"/>
    <property type="project" value="UniProtKB-KW"/>
</dbReference>
<keyword evidence="5" id="KW-0479">Metal-binding</keyword>
<sequence length="177" mass="19716">METAAENRLSVAMRLPKHEVQIVNAYAKENGLTKTDAFLHFLRQGIASENERADSDRLRSIEQLLQEILHKVDAPAAAPSITDVRRCVAAEAAKFPAIEKVILFGSIARGDAGPQSDVDLRLVLDRSEQFSLYDLAHLQKVLEKRLSHEVDIITADTLKNQNLAMAIEQEGVAIYER</sequence>
<dbReference type="InterPro" id="IPR002934">
    <property type="entry name" value="Polymerase_NTP_transf_dom"/>
</dbReference>
<dbReference type="SUPFAM" id="SSF81301">
    <property type="entry name" value="Nucleotidyltransferase"/>
    <property type="match status" value="1"/>
</dbReference>
<keyword evidence="8" id="KW-0460">Magnesium</keyword>
<accession>A0A4Q2K185</accession>
<protein>
    <submittedName>
        <fullName evidence="11">Nucleotidyltransferase domain-containing protein</fullName>
    </submittedName>
</protein>
<dbReference type="RefSeq" id="WP_129423158.1">
    <property type="nucleotide sequence ID" value="NZ_SDPW01000001.1"/>
</dbReference>
<dbReference type="Gene3D" id="3.30.460.10">
    <property type="entry name" value="Beta Polymerase, domain 2"/>
    <property type="match status" value="1"/>
</dbReference>
<reference evidence="11 12" key="1">
    <citation type="submission" date="2019-01" db="EMBL/GenBank/DDBJ databases">
        <title>Senegalimassilia sp. nov. KGMB04484 isolated human feces.</title>
        <authorList>
            <person name="Han K.-I."/>
            <person name="Kim J.-S."/>
            <person name="Lee K.C."/>
            <person name="Suh M.K."/>
            <person name="Eom M.K."/>
            <person name="Lee J.H."/>
            <person name="Park S.-H."/>
            <person name="Kang S.W."/>
            <person name="Park J.-E."/>
            <person name="Oh B.S."/>
            <person name="Yu S.Y."/>
            <person name="Choi S.-H."/>
            <person name="Lee D.H."/>
            <person name="Yoon H."/>
            <person name="Kim B.-Y."/>
            <person name="Lee J.H."/>
            <person name="Lee J.-S."/>
        </authorList>
    </citation>
    <scope>NUCLEOTIDE SEQUENCE [LARGE SCALE GENOMIC DNA]</scope>
    <source>
        <strain evidence="11 12">KGMB04484</strain>
    </source>
</reference>
<evidence type="ECO:0000256" key="6">
    <source>
        <dbReference type="ARBA" id="ARBA00022741"/>
    </source>
</evidence>
<dbReference type="Pfam" id="PF01909">
    <property type="entry name" value="NTP_transf_2"/>
    <property type="match status" value="1"/>
</dbReference>
<evidence type="ECO:0000256" key="3">
    <source>
        <dbReference type="ARBA" id="ARBA00022679"/>
    </source>
</evidence>
<dbReference type="InterPro" id="IPR052038">
    <property type="entry name" value="Type-VII_TA_antitoxin"/>
</dbReference>
<evidence type="ECO:0000313" key="11">
    <source>
        <dbReference type="EMBL" id="RXZ53453.1"/>
    </source>
</evidence>
<dbReference type="InterPro" id="IPR043519">
    <property type="entry name" value="NT_sf"/>
</dbReference>
<keyword evidence="4" id="KW-0548">Nucleotidyltransferase</keyword>
<comment type="similarity">
    <text evidence="9">Belongs to the MntA antitoxin family.</text>
</comment>
<feature type="domain" description="Polymerase nucleotidyl transferase" evidence="10">
    <location>
        <begin position="94"/>
        <end position="173"/>
    </location>
</feature>
<keyword evidence="2" id="KW-1277">Toxin-antitoxin system</keyword>
<evidence type="ECO:0000256" key="1">
    <source>
        <dbReference type="ARBA" id="ARBA00001946"/>
    </source>
</evidence>
<name>A0A4Q2K185_9ACTN</name>
<keyword evidence="12" id="KW-1185">Reference proteome</keyword>
<comment type="caution">
    <text evidence="11">The sequence shown here is derived from an EMBL/GenBank/DDBJ whole genome shotgun (WGS) entry which is preliminary data.</text>
</comment>
<evidence type="ECO:0000256" key="7">
    <source>
        <dbReference type="ARBA" id="ARBA00022840"/>
    </source>
</evidence>
<comment type="cofactor">
    <cofactor evidence="1">
        <name>Mg(2+)</name>
        <dbReference type="ChEBI" id="CHEBI:18420"/>
    </cofactor>
</comment>